<keyword evidence="2" id="KW-0472">Membrane</keyword>
<dbReference type="Proteomes" id="UP000292958">
    <property type="component" value="Unassembled WGS sequence"/>
</dbReference>
<gene>
    <name evidence="3" type="ORF">BDD14_2041</name>
</gene>
<organism evidence="3 4">
    <name type="scientific">Edaphobacter modestus</name>
    <dbReference type="NCBI Taxonomy" id="388466"/>
    <lineage>
        <taxon>Bacteria</taxon>
        <taxon>Pseudomonadati</taxon>
        <taxon>Acidobacteriota</taxon>
        <taxon>Terriglobia</taxon>
        <taxon>Terriglobales</taxon>
        <taxon>Acidobacteriaceae</taxon>
        <taxon>Edaphobacter</taxon>
    </lineage>
</organism>
<keyword evidence="2" id="KW-1133">Transmembrane helix</keyword>
<sequence length="203" mass="21724">MIFGMWLQDPGSISSGNSRLLMFFVAMVAVAMVAQAVVVVVAALGAAKAGKRLLVIAEEVRAKALPVIDSAQGLAQDLQPKIRVLAENLVETSHVVRAKAVEFDSTISEVNSRARAQTVRVDSMVTSVLDTTESLASTIQNSVKTPVREFQGLMNGLKAGIDVLVGRRRNHNNYPAPPETDGNPVVSPFSSGAKRFREEDPGL</sequence>
<keyword evidence="4" id="KW-1185">Reference proteome</keyword>
<protein>
    <submittedName>
        <fullName evidence="3">Uncharacterized protein</fullName>
    </submittedName>
</protein>
<evidence type="ECO:0000313" key="4">
    <source>
        <dbReference type="Proteomes" id="UP000292958"/>
    </source>
</evidence>
<feature type="transmembrane region" description="Helical" evidence="2">
    <location>
        <begin position="20"/>
        <end position="44"/>
    </location>
</feature>
<dbReference type="EMBL" id="SHKW01000001">
    <property type="protein sequence ID" value="RZU40572.1"/>
    <property type="molecule type" value="Genomic_DNA"/>
</dbReference>
<name>A0A4Q7YRZ0_9BACT</name>
<evidence type="ECO:0000313" key="3">
    <source>
        <dbReference type="EMBL" id="RZU40572.1"/>
    </source>
</evidence>
<dbReference type="AlphaFoldDB" id="A0A4Q7YRZ0"/>
<keyword evidence="2" id="KW-0812">Transmembrane</keyword>
<evidence type="ECO:0000256" key="1">
    <source>
        <dbReference type="SAM" id="MobiDB-lite"/>
    </source>
</evidence>
<reference evidence="3 4" key="1">
    <citation type="submission" date="2019-02" db="EMBL/GenBank/DDBJ databases">
        <title>Genomic Encyclopedia of Archaeal and Bacterial Type Strains, Phase II (KMG-II): from individual species to whole genera.</title>
        <authorList>
            <person name="Goeker M."/>
        </authorList>
    </citation>
    <scope>NUCLEOTIDE SEQUENCE [LARGE SCALE GENOMIC DNA]</scope>
    <source>
        <strain evidence="3 4">DSM 18101</strain>
    </source>
</reference>
<comment type="caution">
    <text evidence="3">The sequence shown here is derived from an EMBL/GenBank/DDBJ whole genome shotgun (WGS) entry which is preliminary data.</text>
</comment>
<proteinExistence type="predicted"/>
<evidence type="ECO:0000256" key="2">
    <source>
        <dbReference type="SAM" id="Phobius"/>
    </source>
</evidence>
<feature type="region of interest" description="Disordered" evidence="1">
    <location>
        <begin position="169"/>
        <end position="203"/>
    </location>
</feature>
<accession>A0A4Q7YRZ0</accession>